<keyword evidence="4" id="KW-1185">Reference proteome</keyword>
<accession>A0A8J4G7K3</accession>
<protein>
    <submittedName>
        <fullName evidence="2">Uncharacterized protein</fullName>
    </submittedName>
</protein>
<dbReference type="EMBL" id="BNCQ01000009">
    <property type="protein sequence ID" value="GIM01534.1"/>
    <property type="molecule type" value="Genomic_DNA"/>
</dbReference>
<evidence type="ECO:0000313" key="4">
    <source>
        <dbReference type="Proteomes" id="UP000747110"/>
    </source>
</evidence>
<evidence type="ECO:0000313" key="3">
    <source>
        <dbReference type="Proteomes" id="UP000722791"/>
    </source>
</evidence>
<name>A0A8J4G7K3_9CHLO</name>
<organism evidence="2 3">
    <name type="scientific">Volvox reticuliferus</name>
    <dbReference type="NCBI Taxonomy" id="1737510"/>
    <lineage>
        <taxon>Eukaryota</taxon>
        <taxon>Viridiplantae</taxon>
        <taxon>Chlorophyta</taxon>
        <taxon>core chlorophytes</taxon>
        <taxon>Chlorophyceae</taxon>
        <taxon>CS clade</taxon>
        <taxon>Chlamydomonadales</taxon>
        <taxon>Volvocaceae</taxon>
        <taxon>Volvox</taxon>
    </lineage>
</organism>
<gene>
    <name evidence="1" type="ORF">Vretifemale_15996</name>
    <name evidence="2" type="ORF">Vretimale_6324</name>
</gene>
<dbReference type="Proteomes" id="UP000722791">
    <property type="component" value="Unassembled WGS sequence"/>
</dbReference>
<reference evidence="2" key="1">
    <citation type="journal article" date="2021" name="Proc. Natl. Acad. Sci. U.S.A.">
        <title>Three genomes in the algal genus Volvox reveal the fate of a haploid sex-determining region after a transition to homothallism.</title>
        <authorList>
            <person name="Yamamoto K."/>
            <person name="Hamaji T."/>
            <person name="Kawai-Toyooka H."/>
            <person name="Matsuzaki R."/>
            <person name="Takahashi F."/>
            <person name="Nishimura Y."/>
            <person name="Kawachi M."/>
            <person name="Noguchi H."/>
            <person name="Minakuchi Y."/>
            <person name="Umen J.G."/>
            <person name="Toyoda A."/>
            <person name="Nozaki H."/>
        </authorList>
    </citation>
    <scope>NUCLEOTIDE SEQUENCE</scope>
    <source>
        <strain evidence="2">NIES-3785</strain>
        <strain evidence="1">NIES-3786</strain>
    </source>
</reference>
<evidence type="ECO:0000313" key="2">
    <source>
        <dbReference type="EMBL" id="GIM01534.1"/>
    </source>
</evidence>
<sequence>MAQHVKAWSPLLRRSAPPPMLIVLAFGLFALITFAPSSVAERDIIPKLACLDVPGYETIPEIYHFFPEGGIYPANTEMGLKGITADVRAACDANPSCLGFNTYGTSVNKDYFYRLSYNGGMNCQYIKTGSSKVYSGYTRRPYVSWISADDDTTFVDTESPEAAKRACDQNSACTAWNTAGQYAVGAVDTQNFEASSGGTTLYLKQVCPEKFGYTSYHGYQIKGASGDTGVGSGKLPGGATAAADFCRYDYRCTAYSTDGSYAVGGVDLVEVDANICTYVKDSCAPMRGFYVVNDVTLNEEPASRPDYKCFTEVYEACLNDPECAFFNNIRNIWGNNAQSLKIAPGMCLYQKLDNP</sequence>
<dbReference type="AlphaFoldDB" id="A0A8J4G7K3"/>
<dbReference type="OrthoDB" id="540321at2759"/>
<evidence type="ECO:0000313" key="1">
    <source>
        <dbReference type="EMBL" id="GIL87944.1"/>
    </source>
</evidence>
<dbReference type="EMBL" id="BNCP01000042">
    <property type="protein sequence ID" value="GIL87944.1"/>
    <property type="molecule type" value="Genomic_DNA"/>
</dbReference>
<dbReference type="Proteomes" id="UP000747110">
    <property type="component" value="Unassembled WGS sequence"/>
</dbReference>
<comment type="caution">
    <text evidence="2">The sequence shown here is derived from an EMBL/GenBank/DDBJ whole genome shotgun (WGS) entry which is preliminary data.</text>
</comment>
<proteinExistence type="predicted"/>